<feature type="compositionally biased region" description="Acidic residues" evidence="1">
    <location>
        <begin position="155"/>
        <end position="165"/>
    </location>
</feature>
<comment type="caution">
    <text evidence="3">The sequence shown here is derived from an EMBL/GenBank/DDBJ whole genome shotgun (WGS) entry which is preliminary data.</text>
</comment>
<organism evidence="3 4">
    <name type="scientific">Favolaschia claudopus</name>
    <dbReference type="NCBI Taxonomy" id="2862362"/>
    <lineage>
        <taxon>Eukaryota</taxon>
        <taxon>Fungi</taxon>
        <taxon>Dikarya</taxon>
        <taxon>Basidiomycota</taxon>
        <taxon>Agaricomycotina</taxon>
        <taxon>Agaricomycetes</taxon>
        <taxon>Agaricomycetidae</taxon>
        <taxon>Agaricales</taxon>
        <taxon>Marasmiineae</taxon>
        <taxon>Mycenaceae</taxon>
        <taxon>Favolaschia</taxon>
    </lineage>
</organism>
<accession>A0AAW0AA39</accession>
<feature type="compositionally biased region" description="Basic and acidic residues" evidence="1">
    <location>
        <begin position="137"/>
        <end position="147"/>
    </location>
</feature>
<sequence length="254" mass="28042">MSGFNAGVGSVRGFVFSKVDVIDDDDDATSLDTDADPSLGTIELEIWKVEQVEASANSVAGPSTWTDTAAVPAAKKIHERSKKGITQQVGFADSVKREPVKVVSCQWTERIVTFSFKYRPLDLLRANGTVPPLPLQDKGKQKAESHLECSGMGASDDDDEEDSDAGEARLLERRLSEIRAKRASKTPAKKRDSLALKSEYEEDVGSPSLRPQKRMKLEDLQQQTSFIDLTQPRKRIKKENRAVPAKVEVIDLTL</sequence>
<dbReference type="Pfam" id="PF25534">
    <property type="entry name" value="DUF7918"/>
    <property type="match status" value="1"/>
</dbReference>
<reference evidence="3 4" key="1">
    <citation type="journal article" date="2024" name="J Genomics">
        <title>Draft genome sequencing and assembly of Favolaschia claudopus CIRM-BRFM 2984 isolated from oak limbs.</title>
        <authorList>
            <person name="Navarro D."/>
            <person name="Drula E."/>
            <person name="Chaduli D."/>
            <person name="Cazenave R."/>
            <person name="Ahrendt S."/>
            <person name="Wang J."/>
            <person name="Lipzen A."/>
            <person name="Daum C."/>
            <person name="Barry K."/>
            <person name="Grigoriev I.V."/>
            <person name="Favel A."/>
            <person name="Rosso M.N."/>
            <person name="Martin F."/>
        </authorList>
    </citation>
    <scope>NUCLEOTIDE SEQUENCE [LARGE SCALE GENOMIC DNA]</scope>
    <source>
        <strain evidence="3 4">CIRM-BRFM 2984</strain>
    </source>
</reference>
<proteinExistence type="predicted"/>
<gene>
    <name evidence="3" type="ORF">R3P38DRAFT_2647671</name>
</gene>
<dbReference type="InterPro" id="IPR057678">
    <property type="entry name" value="DUF7918"/>
</dbReference>
<evidence type="ECO:0000313" key="4">
    <source>
        <dbReference type="Proteomes" id="UP001362999"/>
    </source>
</evidence>
<dbReference type="PANTHER" id="PTHR36223">
    <property type="entry name" value="BETA-LACTAMASE-TYPE TRANSPEPTIDASE FOLD DOMAIN CONTAINING PROTEIN"/>
    <property type="match status" value="1"/>
</dbReference>
<dbReference type="EMBL" id="JAWWNJ010000077">
    <property type="protein sequence ID" value="KAK7005966.1"/>
    <property type="molecule type" value="Genomic_DNA"/>
</dbReference>
<evidence type="ECO:0000313" key="3">
    <source>
        <dbReference type="EMBL" id="KAK7005966.1"/>
    </source>
</evidence>
<feature type="domain" description="DUF7918" evidence="2">
    <location>
        <begin position="11"/>
        <end position="131"/>
    </location>
</feature>
<dbReference type="Proteomes" id="UP001362999">
    <property type="component" value="Unassembled WGS sequence"/>
</dbReference>
<evidence type="ECO:0000259" key="2">
    <source>
        <dbReference type="Pfam" id="PF25534"/>
    </source>
</evidence>
<dbReference type="AlphaFoldDB" id="A0AAW0AA39"/>
<feature type="compositionally biased region" description="Basic and acidic residues" evidence="1">
    <location>
        <begin position="166"/>
        <end position="180"/>
    </location>
</feature>
<keyword evidence="4" id="KW-1185">Reference proteome</keyword>
<evidence type="ECO:0000256" key="1">
    <source>
        <dbReference type="SAM" id="MobiDB-lite"/>
    </source>
</evidence>
<feature type="region of interest" description="Disordered" evidence="1">
    <location>
        <begin position="127"/>
        <end position="214"/>
    </location>
</feature>
<name>A0AAW0AA39_9AGAR</name>
<dbReference type="PANTHER" id="PTHR36223:SF1">
    <property type="entry name" value="TRANSCRIPTION ELONGATION FACTOR EAF N-TERMINAL DOMAIN-CONTAINING PROTEIN"/>
    <property type="match status" value="1"/>
</dbReference>
<protein>
    <recommendedName>
        <fullName evidence="2">DUF7918 domain-containing protein</fullName>
    </recommendedName>
</protein>